<keyword evidence="1" id="KW-0472">Membrane</keyword>
<evidence type="ECO:0000313" key="3">
    <source>
        <dbReference type="Proteomes" id="UP000004221"/>
    </source>
</evidence>
<evidence type="ECO:0000256" key="1">
    <source>
        <dbReference type="SAM" id="Phobius"/>
    </source>
</evidence>
<comment type="caution">
    <text evidence="2">The sequence shown here is derived from an EMBL/GenBank/DDBJ whole genome shotgun (WGS) entry which is preliminary data.</text>
</comment>
<feature type="transmembrane region" description="Helical" evidence="1">
    <location>
        <begin position="49"/>
        <end position="69"/>
    </location>
</feature>
<evidence type="ECO:0000313" key="2">
    <source>
        <dbReference type="EMBL" id="CCF84508.1"/>
    </source>
</evidence>
<feature type="transmembrane region" description="Helical" evidence="1">
    <location>
        <begin position="209"/>
        <end position="225"/>
    </location>
</feature>
<dbReference type="OrthoDB" id="5183513at2"/>
<proteinExistence type="predicted"/>
<protein>
    <submittedName>
        <fullName evidence="2">Uncharacterized protein</fullName>
    </submittedName>
</protein>
<dbReference type="Proteomes" id="UP000004221">
    <property type="component" value="Unassembled WGS sequence"/>
</dbReference>
<keyword evidence="1" id="KW-1133">Transmembrane helix</keyword>
<gene>
    <name evidence="2" type="ORF">NITHO_3510013</name>
</gene>
<feature type="transmembrane region" description="Helical" evidence="1">
    <location>
        <begin position="128"/>
        <end position="152"/>
    </location>
</feature>
<reference evidence="2 3" key="1">
    <citation type="journal article" date="2012" name="ISME J.">
        <title>Nitrification expanded: discovery, physiology and genomics of a nitrite-oxidizing bacterium from the phylum Chloroflexi.</title>
        <authorList>
            <person name="Sorokin D.Y."/>
            <person name="Lucker S."/>
            <person name="Vejmelkova D."/>
            <person name="Kostrikina N.A."/>
            <person name="Kleerebezem R."/>
            <person name="Rijpstra W.I."/>
            <person name="Damste J.S."/>
            <person name="Le Paslier D."/>
            <person name="Muyzer G."/>
            <person name="Wagner M."/>
            <person name="van Loosdrecht M.C."/>
            <person name="Daims H."/>
        </authorList>
    </citation>
    <scope>NUCLEOTIDE SEQUENCE [LARGE SCALE GENOMIC DNA]</scope>
    <source>
        <strain evidence="3">none</strain>
    </source>
</reference>
<sequence>MSGLLGLVRIETRRSIGLWTCIPLIVIAVWLASVFLPVRIWLWPDSSQAIRATITIVGPLAAGITAWMAGRDRRRKIGDLLTTMPCPAPARNLATWSGTALWTVGAYMTAGAILLGLTAWNATGGSPVPFLPIITVGIIAVIMHTAFGYLAGHYLPSRFAAPLIAVLLFVGQAVPAYSSRSIKHLSPIMDFVDSDVFYGLRHDLSIPKAVWLLGLAGAALALAALRGRGTWPVWSALAVTMIVASTGAGMLLTVQPAESAGQAVIPYQPVCQDGAITVCVHPAYRKMLPETADIINRLAQPLAGLPGVPTRAEQRSSMDVLLRKADLPEGTIVFDLKNAAKIETGYETLTHDVAQDLVADPRSPSRVSYYARLAEIIAAGPDSSGVIAIPPLSGMNPAQKVVADWLLIQIWGDVCEEVNEGAFRCWGWGSPHNPDTKAAHERLSALDPAARRAWFEEHYAALRAGELTLADLP</sequence>
<name>I4EIJ6_9BACT</name>
<organism evidence="2 3">
    <name type="scientific">Nitrolancea hollandica Lb</name>
    <dbReference type="NCBI Taxonomy" id="1129897"/>
    <lineage>
        <taxon>Bacteria</taxon>
        <taxon>Pseudomonadati</taxon>
        <taxon>Thermomicrobiota</taxon>
        <taxon>Thermomicrobia</taxon>
        <taxon>Sphaerobacterales</taxon>
        <taxon>Sphaerobacterineae</taxon>
        <taxon>Sphaerobacteraceae</taxon>
        <taxon>Nitrolancea</taxon>
    </lineage>
</organism>
<accession>I4EIJ6</accession>
<keyword evidence="3" id="KW-1185">Reference proteome</keyword>
<feature type="transmembrane region" description="Helical" evidence="1">
    <location>
        <begin position="159"/>
        <end position="177"/>
    </location>
</feature>
<dbReference type="AlphaFoldDB" id="I4EIJ6"/>
<feature type="transmembrane region" description="Helical" evidence="1">
    <location>
        <begin position="232"/>
        <end position="252"/>
    </location>
</feature>
<dbReference type="EMBL" id="CAGS01000281">
    <property type="protein sequence ID" value="CCF84508.1"/>
    <property type="molecule type" value="Genomic_DNA"/>
</dbReference>
<feature type="transmembrane region" description="Helical" evidence="1">
    <location>
        <begin position="100"/>
        <end position="122"/>
    </location>
</feature>
<dbReference type="RefSeq" id="WP_008478720.1">
    <property type="nucleotide sequence ID" value="NZ_CAGS01000281.1"/>
</dbReference>
<feature type="transmembrane region" description="Helical" evidence="1">
    <location>
        <begin position="21"/>
        <end position="43"/>
    </location>
</feature>
<keyword evidence="1" id="KW-0812">Transmembrane</keyword>